<protein>
    <submittedName>
        <fullName evidence="2">Uncharacterized protein</fullName>
    </submittedName>
</protein>
<reference evidence="2 3" key="1">
    <citation type="journal article" date="2016" name="Nat. Commun.">
        <title>Extremotolerant tardigrade genome and improved radiotolerance of human cultured cells by tardigrade-unique protein.</title>
        <authorList>
            <person name="Hashimoto T."/>
            <person name="Horikawa D.D."/>
            <person name="Saito Y."/>
            <person name="Kuwahara H."/>
            <person name="Kozuka-Hata H."/>
            <person name="Shin-I T."/>
            <person name="Minakuchi Y."/>
            <person name="Ohishi K."/>
            <person name="Motoyama A."/>
            <person name="Aizu T."/>
            <person name="Enomoto A."/>
            <person name="Kondo K."/>
            <person name="Tanaka S."/>
            <person name="Hara Y."/>
            <person name="Koshikawa S."/>
            <person name="Sagara H."/>
            <person name="Miura T."/>
            <person name="Yokobori S."/>
            <person name="Miyagawa K."/>
            <person name="Suzuki Y."/>
            <person name="Kubo T."/>
            <person name="Oyama M."/>
            <person name="Kohara Y."/>
            <person name="Fujiyama A."/>
            <person name="Arakawa K."/>
            <person name="Katayama T."/>
            <person name="Toyoda A."/>
            <person name="Kunieda T."/>
        </authorList>
    </citation>
    <scope>NUCLEOTIDE SEQUENCE [LARGE SCALE GENOMIC DNA]</scope>
    <source>
        <strain evidence="2 3">YOKOZUNA-1</strain>
    </source>
</reference>
<accession>A0A1D1W613</accession>
<name>A0A1D1W613_RAMVA</name>
<keyword evidence="3" id="KW-1185">Reference proteome</keyword>
<dbReference type="AlphaFoldDB" id="A0A1D1W613"/>
<feature type="region of interest" description="Disordered" evidence="1">
    <location>
        <begin position="17"/>
        <end position="40"/>
    </location>
</feature>
<dbReference type="EMBL" id="BDGG01000014">
    <property type="protein sequence ID" value="GAV06874.1"/>
    <property type="molecule type" value="Genomic_DNA"/>
</dbReference>
<proteinExistence type="predicted"/>
<comment type="caution">
    <text evidence="2">The sequence shown here is derived from an EMBL/GenBank/DDBJ whole genome shotgun (WGS) entry which is preliminary data.</text>
</comment>
<evidence type="ECO:0000313" key="3">
    <source>
        <dbReference type="Proteomes" id="UP000186922"/>
    </source>
</evidence>
<sequence>MSAMLVPMIGRSAKLCRNSASTEQNRRLASSTTTSYAGSESSPVTFMGHRCRVSNLGYGHTSPGAFRTLKILDCETKTVLLKKRNDHRLANSV</sequence>
<evidence type="ECO:0000313" key="2">
    <source>
        <dbReference type="EMBL" id="GAV06874.1"/>
    </source>
</evidence>
<gene>
    <name evidence="2" type="primary">RvY_16788-1</name>
    <name evidence="2" type="synonym">RvY_16788.1</name>
    <name evidence="2" type="ORF">RvY_16788</name>
</gene>
<organism evidence="2 3">
    <name type="scientific">Ramazzottius varieornatus</name>
    <name type="common">Water bear</name>
    <name type="synonym">Tardigrade</name>
    <dbReference type="NCBI Taxonomy" id="947166"/>
    <lineage>
        <taxon>Eukaryota</taxon>
        <taxon>Metazoa</taxon>
        <taxon>Ecdysozoa</taxon>
        <taxon>Tardigrada</taxon>
        <taxon>Eutardigrada</taxon>
        <taxon>Parachela</taxon>
        <taxon>Hypsibioidea</taxon>
        <taxon>Ramazzottiidae</taxon>
        <taxon>Ramazzottius</taxon>
    </lineage>
</organism>
<evidence type="ECO:0000256" key="1">
    <source>
        <dbReference type="SAM" id="MobiDB-lite"/>
    </source>
</evidence>
<feature type="compositionally biased region" description="Polar residues" evidence="1">
    <location>
        <begin position="18"/>
        <end position="40"/>
    </location>
</feature>
<dbReference type="Proteomes" id="UP000186922">
    <property type="component" value="Unassembled WGS sequence"/>
</dbReference>